<feature type="domain" description="PH" evidence="2">
    <location>
        <begin position="812"/>
        <end position="902"/>
    </location>
</feature>
<dbReference type="SUPFAM" id="SSF50729">
    <property type="entry name" value="PH domain-like"/>
    <property type="match status" value="7"/>
</dbReference>
<dbReference type="CDD" id="cd00821">
    <property type="entry name" value="PH"/>
    <property type="match status" value="4"/>
</dbReference>
<feature type="compositionally biased region" description="Acidic residues" evidence="1">
    <location>
        <begin position="670"/>
        <end position="679"/>
    </location>
</feature>
<dbReference type="InterPro" id="IPR001849">
    <property type="entry name" value="PH_domain"/>
</dbReference>
<accession>A0AAV1T4D9</accession>
<reference evidence="3" key="1">
    <citation type="submission" date="2024-01" db="EMBL/GenBank/DDBJ databases">
        <authorList>
            <person name="Webb A."/>
        </authorList>
    </citation>
    <scope>NUCLEOTIDE SEQUENCE</scope>
    <source>
        <strain evidence="3">Pm1</strain>
    </source>
</reference>
<dbReference type="InterPro" id="IPR051707">
    <property type="entry name" value="PI-Interact_SigTrans_Reg"/>
</dbReference>
<dbReference type="InterPro" id="IPR011993">
    <property type="entry name" value="PH-like_dom_sf"/>
</dbReference>
<proteinExistence type="predicted"/>
<evidence type="ECO:0000313" key="3">
    <source>
        <dbReference type="EMBL" id="CAK7896954.1"/>
    </source>
</evidence>
<comment type="caution">
    <text evidence="3">The sequence shown here is derived from an EMBL/GenBank/DDBJ whole genome shotgun (WGS) entry which is preliminary data.</text>
</comment>
<gene>
    <name evidence="4" type="ORF">PM001_LOCUS11817</name>
    <name evidence="3" type="ORF">PM001_LOCUS1342</name>
</gene>
<feature type="domain" description="PH" evidence="2">
    <location>
        <begin position="5"/>
        <end position="212"/>
    </location>
</feature>
<dbReference type="Proteomes" id="UP001162060">
    <property type="component" value="Unassembled WGS sequence"/>
</dbReference>
<dbReference type="EMBL" id="CAKLBY020000101">
    <property type="protein sequence ID" value="CAK7926667.1"/>
    <property type="molecule type" value="Genomic_DNA"/>
</dbReference>
<dbReference type="AlphaFoldDB" id="A0AAV1T4D9"/>
<protein>
    <recommendedName>
        <fullName evidence="2">PH domain-containing protein</fullName>
    </recommendedName>
</protein>
<organism evidence="3 5">
    <name type="scientific">Peronospora matthiolae</name>
    <dbReference type="NCBI Taxonomy" id="2874970"/>
    <lineage>
        <taxon>Eukaryota</taxon>
        <taxon>Sar</taxon>
        <taxon>Stramenopiles</taxon>
        <taxon>Oomycota</taxon>
        <taxon>Peronosporomycetes</taxon>
        <taxon>Peronosporales</taxon>
        <taxon>Peronosporaceae</taxon>
        <taxon>Peronospora</taxon>
    </lineage>
</organism>
<evidence type="ECO:0000259" key="2">
    <source>
        <dbReference type="PROSITE" id="PS50003"/>
    </source>
</evidence>
<evidence type="ECO:0000313" key="5">
    <source>
        <dbReference type="Proteomes" id="UP001162060"/>
    </source>
</evidence>
<name>A0AAV1T4D9_9STRA</name>
<feature type="domain" description="PH" evidence="2">
    <location>
        <begin position="504"/>
        <end position="594"/>
    </location>
</feature>
<evidence type="ECO:0000256" key="1">
    <source>
        <dbReference type="SAM" id="MobiDB-lite"/>
    </source>
</evidence>
<feature type="domain" description="PH" evidence="2">
    <location>
        <begin position="241"/>
        <end position="337"/>
    </location>
</feature>
<dbReference type="PANTHER" id="PTHR14336:SF16">
    <property type="entry name" value="PH DOMAIN-CONTAINING PROTEIN"/>
    <property type="match status" value="1"/>
</dbReference>
<feature type="domain" description="PH" evidence="2">
    <location>
        <begin position="391"/>
        <end position="481"/>
    </location>
</feature>
<dbReference type="PANTHER" id="PTHR14336">
    <property type="entry name" value="TANDEM PH DOMAIN CONTAINING PROTEIN"/>
    <property type="match status" value="1"/>
</dbReference>
<evidence type="ECO:0000313" key="4">
    <source>
        <dbReference type="EMBL" id="CAK7926667.1"/>
    </source>
</evidence>
<dbReference type="Gene3D" id="2.30.29.30">
    <property type="entry name" value="Pleckstrin-homology domain (PH domain)/Phosphotyrosine-binding domain (PTB)"/>
    <property type="match status" value="7"/>
</dbReference>
<feature type="region of interest" description="Disordered" evidence="1">
    <location>
        <begin position="663"/>
        <end position="689"/>
    </location>
</feature>
<dbReference type="EMBL" id="CAKLBY020000014">
    <property type="protein sequence ID" value="CAK7896954.1"/>
    <property type="molecule type" value="Genomic_DNA"/>
</dbReference>
<dbReference type="Pfam" id="PF00169">
    <property type="entry name" value="PH"/>
    <property type="match status" value="4"/>
</dbReference>
<dbReference type="SMART" id="SM00233">
    <property type="entry name" value="PH"/>
    <property type="match status" value="7"/>
</dbReference>
<dbReference type="PROSITE" id="PS50003">
    <property type="entry name" value="PH_DOMAIN"/>
    <property type="match status" value="6"/>
</dbReference>
<sequence>MPCSAPDYCGWGAKRGSKVRSWKNRYFVLRGRELVYYSGAKSDGSGDGVDERGRLKVVNVDYSPDRKNGLLIVGDNRKKELMMTTANIEESRVLFRKIKEIIGEHETSFRQVTARKSLEDSVDKQGWLLKTDLQSDPTRQRCYVVLRGKTIEFYTAPDAALIDVQTVVKVEADASSLLSLRLIARRGKMVHVAAESRVEIDDWDRALAAALSLPSVLTEEAGDRDSVIADETEIVGRQCSTAVCEGWVEKLGQRSKVWKKRYMSLASGMLEYRKGPIEQLSAELCVTDVRYSSRYSNALVIGFGSSKSPSDRGTICVRTESTQDLDEWMRALCDAVGKPQTKGFFRQSSLLARKRGSSKPQLPPFPRNVSMHQGNDKFGATSSAQVCAVGDHVKRGWLYEQGSGSSSWMLRYFVLRGNALYHYEHVNGTSETLGNVASVSHNLEPIGSIGVRFDDGRSLNVYGETKADTNAWYAVLCKVVWDFEGETVKDQIVLDRGDEELYDDNSFRGWLLKKGQTFKTWKRRYFVLERSRLAYSAAAGSEILGSGVVFEVDVGDLRPFCLNIRFQNGRLLHVVAPTQEAFSKWLDVLKKASNLAESFLSQSNGVAVIGEEFDNDVEVGENVNDVGVEFTADDISEYETILRDGGGASSWIAAMQNQPEFDALSSSSSDEYDEADEVENVSRVSESSPTSVNESVGCVGWLRKEGGNVKSWKRRYFTLYGAKLSYYKCEKGSLLRSMDVVGVTVHPSMPNGLMVATASGRKLIIQADTNVEFDRWFTAIQRAASRGHDRRSTVSTALSMTDFMETASSEEVVTHSGWLQKEGQRFKTWRKRFFTLKNRALIYYTEIGGAARGHGMVKGAYQDSSRPHTLVIEFRSGKTMRVTAASEAKMNAWLQVFSKVRCSGSEAVDGSDVTDVVDSDEESDIGRDAARVSRFNASDYLNDTISNDTFMRLCDAEGKATLLEPRNDAMNTSRSFKGELTFDEEEEEKDDMMLSTADADYYRKLRAEDERIQRLEEKVASGGAPITGCAPCCTVM</sequence>
<feature type="domain" description="PH" evidence="2">
    <location>
        <begin position="695"/>
        <end position="785"/>
    </location>
</feature>